<dbReference type="GO" id="GO:0005326">
    <property type="term" value="F:neurotransmitter transmembrane transporter activity"/>
    <property type="evidence" value="ECO:0007669"/>
    <property type="project" value="TreeGrafter"/>
</dbReference>
<keyword evidence="6" id="KW-1185">Reference proteome</keyword>
<sequence length="402" mass="43581">VSETLTAVTEKPILLNRLQHLAEPWPASVVGAVESSYFWGYLITQLPGGIIANKLSATRAFGLATVISSGAQPAAPTGHECELRIHHFDPVSAGSGRGEDWDQGCTYPACLGIWRYWAPPHELSQLANIAFCGSNVGVLFSLLLSGALTDSIGWPAPFYIYGEASMLLDRVSMLLDREALAYSGLALWFLYVSEKPAEHPCISEAERNYIVDSIGDHTDVDAQSCDTPWKSIFTSLPVLAVIPTKFFCDVFQFDLTQVRLISLNSFGPCFHGNASIVLQRRLRVGDAAPADLRHRPHRRLHCRLPHNGRLTTTAVRKLYICFGFGMEAIFLLVAGYSSDARVAVVCLTLAVGFSAIALSGFNVNAAGPGAPIRRHPDGPGQWGRLYGWNLPAGGHRLHGGGS</sequence>
<feature type="transmembrane region" description="Helical" evidence="5">
    <location>
        <begin position="318"/>
        <end position="336"/>
    </location>
</feature>
<dbReference type="GO" id="GO:0098700">
    <property type="term" value="P:neurotransmitter loading into synaptic vesicle"/>
    <property type="evidence" value="ECO:0007669"/>
    <property type="project" value="TreeGrafter"/>
</dbReference>
<evidence type="ECO:0000256" key="3">
    <source>
        <dbReference type="ARBA" id="ARBA00022989"/>
    </source>
</evidence>
<reference evidence="7" key="1">
    <citation type="submission" date="2016-11" db="UniProtKB">
        <authorList>
            <consortium name="WormBaseParasite"/>
        </authorList>
    </citation>
    <scope>IDENTIFICATION</scope>
</reference>
<dbReference type="GO" id="GO:0050803">
    <property type="term" value="P:regulation of synapse structure or activity"/>
    <property type="evidence" value="ECO:0007669"/>
    <property type="project" value="TreeGrafter"/>
</dbReference>
<dbReference type="WBParaSite" id="maker-unitig_34579-snap-gene-0.3-mRNA-1">
    <property type="protein sequence ID" value="maker-unitig_34579-snap-gene-0.3-mRNA-1"/>
    <property type="gene ID" value="maker-unitig_34579-snap-gene-0.3"/>
</dbReference>
<dbReference type="InterPro" id="IPR036259">
    <property type="entry name" value="MFS_trans_sf"/>
</dbReference>
<dbReference type="PANTHER" id="PTHR11662:SF456">
    <property type="entry name" value="VESICULAR GLUTAMATE TRANSPORTER, ISOFORM A"/>
    <property type="match status" value="1"/>
</dbReference>
<comment type="subcellular location">
    <subcellularLocation>
        <location evidence="1">Membrane</location>
        <topology evidence="1">Multi-pass membrane protein</topology>
    </subcellularLocation>
</comment>
<dbReference type="GO" id="GO:0005313">
    <property type="term" value="F:L-glutamate transmembrane transporter activity"/>
    <property type="evidence" value="ECO:0007669"/>
    <property type="project" value="TreeGrafter"/>
</dbReference>
<evidence type="ECO:0000256" key="5">
    <source>
        <dbReference type="SAM" id="Phobius"/>
    </source>
</evidence>
<evidence type="ECO:0000256" key="4">
    <source>
        <dbReference type="ARBA" id="ARBA00023136"/>
    </source>
</evidence>
<dbReference type="SUPFAM" id="SSF103473">
    <property type="entry name" value="MFS general substrate transporter"/>
    <property type="match status" value="1"/>
</dbReference>
<organism evidence="6 7">
    <name type="scientific">Macrostomum lignano</name>
    <dbReference type="NCBI Taxonomy" id="282301"/>
    <lineage>
        <taxon>Eukaryota</taxon>
        <taxon>Metazoa</taxon>
        <taxon>Spiralia</taxon>
        <taxon>Lophotrochozoa</taxon>
        <taxon>Platyhelminthes</taxon>
        <taxon>Rhabditophora</taxon>
        <taxon>Macrostomorpha</taxon>
        <taxon>Macrostomida</taxon>
        <taxon>Macrostomidae</taxon>
        <taxon>Macrostomum</taxon>
    </lineage>
</organism>
<dbReference type="AlphaFoldDB" id="A0A1I8FH67"/>
<name>A0A1I8FH67_9PLAT</name>
<protein>
    <submittedName>
        <fullName evidence="7">Inorganic phosphate cotransporter</fullName>
    </submittedName>
</protein>
<dbReference type="GO" id="GO:0060076">
    <property type="term" value="C:excitatory synapse"/>
    <property type="evidence" value="ECO:0007669"/>
    <property type="project" value="TreeGrafter"/>
</dbReference>
<accession>A0A1I8FH67</accession>
<evidence type="ECO:0000256" key="2">
    <source>
        <dbReference type="ARBA" id="ARBA00022692"/>
    </source>
</evidence>
<dbReference type="InterPro" id="IPR050382">
    <property type="entry name" value="MFS_Na/Anion_cotransporter"/>
</dbReference>
<feature type="transmembrane region" description="Helical" evidence="5">
    <location>
        <begin position="342"/>
        <end position="365"/>
    </location>
</feature>
<dbReference type="GO" id="GO:0030672">
    <property type="term" value="C:synaptic vesicle membrane"/>
    <property type="evidence" value="ECO:0007669"/>
    <property type="project" value="TreeGrafter"/>
</dbReference>
<keyword evidence="4 5" id="KW-0472">Membrane</keyword>
<dbReference type="Pfam" id="PF07690">
    <property type="entry name" value="MFS_1"/>
    <property type="match status" value="1"/>
</dbReference>
<dbReference type="GO" id="GO:0035249">
    <property type="term" value="P:synaptic transmission, glutamatergic"/>
    <property type="evidence" value="ECO:0007669"/>
    <property type="project" value="TreeGrafter"/>
</dbReference>
<keyword evidence="2 5" id="KW-0812">Transmembrane</keyword>
<evidence type="ECO:0000313" key="7">
    <source>
        <dbReference type="WBParaSite" id="maker-unitig_34579-snap-gene-0.3-mRNA-1"/>
    </source>
</evidence>
<dbReference type="Proteomes" id="UP000095280">
    <property type="component" value="Unplaced"/>
</dbReference>
<proteinExistence type="predicted"/>
<dbReference type="InterPro" id="IPR011701">
    <property type="entry name" value="MFS"/>
</dbReference>
<keyword evidence="3 5" id="KW-1133">Transmembrane helix</keyword>
<dbReference type="Gene3D" id="1.20.1250.20">
    <property type="entry name" value="MFS general substrate transporter like domains"/>
    <property type="match status" value="1"/>
</dbReference>
<evidence type="ECO:0000313" key="6">
    <source>
        <dbReference type="Proteomes" id="UP000095280"/>
    </source>
</evidence>
<evidence type="ECO:0000256" key="1">
    <source>
        <dbReference type="ARBA" id="ARBA00004141"/>
    </source>
</evidence>
<dbReference type="PANTHER" id="PTHR11662">
    <property type="entry name" value="SOLUTE CARRIER FAMILY 17"/>
    <property type="match status" value="1"/>
</dbReference>